<dbReference type="RefSeq" id="WP_076369792.1">
    <property type="nucleotide sequence ID" value="NZ_FTMG01000001.1"/>
</dbReference>
<comment type="caution">
    <text evidence="1">The sequence shown here is derived from an EMBL/GenBank/DDBJ whole genome shotgun (WGS) entry which is preliminary data.</text>
</comment>
<dbReference type="EMBL" id="JACHCB010000001">
    <property type="protein sequence ID" value="MBB6107717.1"/>
    <property type="molecule type" value="Genomic_DNA"/>
</dbReference>
<name>A0ABR6PD70_9SPHI</name>
<proteinExistence type="predicted"/>
<evidence type="ECO:0000313" key="1">
    <source>
        <dbReference type="EMBL" id="MBB6107717.1"/>
    </source>
</evidence>
<sequence>MTPVELLTNWVKLKHTGQLIKRSGEPYFNHLLAVAEMAKSATPMGYEIGLCHDLLEDTGTDAEELLENLVHFGYEDMTASYITSRVVELTDVYTASTYPDLSKIERKEKEATRRATVSPGAQTIEYADLIYNIGWMLQYDQKHAEKYLKRKRALIGQMVTGDSGLRQRVLAVIDKALIT</sequence>
<dbReference type="Proteomes" id="UP000541583">
    <property type="component" value="Unassembled WGS sequence"/>
</dbReference>
<dbReference type="InterPro" id="IPR052194">
    <property type="entry name" value="MESH1"/>
</dbReference>
<keyword evidence="1" id="KW-0378">Hydrolase</keyword>
<keyword evidence="2" id="KW-1185">Reference proteome</keyword>
<organism evidence="1 2">
    <name type="scientific">Mucilaginibacter lappiensis</name>
    <dbReference type="NCBI Taxonomy" id="354630"/>
    <lineage>
        <taxon>Bacteria</taxon>
        <taxon>Pseudomonadati</taxon>
        <taxon>Bacteroidota</taxon>
        <taxon>Sphingobacteriia</taxon>
        <taxon>Sphingobacteriales</taxon>
        <taxon>Sphingobacteriaceae</taxon>
        <taxon>Mucilaginibacter</taxon>
    </lineage>
</organism>
<dbReference type="Gene3D" id="1.10.3210.10">
    <property type="entry name" value="Hypothetical protein af1432"/>
    <property type="match status" value="1"/>
</dbReference>
<dbReference type="GO" id="GO:0016787">
    <property type="term" value="F:hydrolase activity"/>
    <property type="evidence" value="ECO:0007669"/>
    <property type="project" value="UniProtKB-KW"/>
</dbReference>
<reference evidence="1 2" key="1">
    <citation type="submission" date="2020-08" db="EMBL/GenBank/DDBJ databases">
        <title>Genomic Encyclopedia of Type Strains, Phase IV (KMG-V): Genome sequencing to study the core and pangenomes of soil and plant-associated prokaryotes.</title>
        <authorList>
            <person name="Whitman W."/>
        </authorList>
    </citation>
    <scope>NUCLEOTIDE SEQUENCE [LARGE SCALE GENOMIC DNA]</scope>
    <source>
        <strain evidence="1 2">ANJLi2</strain>
    </source>
</reference>
<protein>
    <submittedName>
        <fullName evidence="1">(P)ppGpp synthase/HD superfamily hydrolase</fullName>
    </submittedName>
</protein>
<dbReference type="PANTHER" id="PTHR46246">
    <property type="entry name" value="GUANOSINE-3',5'-BIS(DIPHOSPHATE) 3'-PYROPHOSPHOHYDROLASE MESH1"/>
    <property type="match status" value="1"/>
</dbReference>
<accession>A0ABR6PD70</accession>
<evidence type="ECO:0000313" key="2">
    <source>
        <dbReference type="Proteomes" id="UP000541583"/>
    </source>
</evidence>
<dbReference type="PANTHER" id="PTHR46246:SF1">
    <property type="entry name" value="GUANOSINE-3',5'-BIS(DIPHOSPHATE) 3'-PYROPHOSPHOHYDROLASE MESH1"/>
    <property type="match status" value="1"/>
</dbReference>
<dbReference type="SUPFAM" id="SSF109604">
    <property type="entry name" value="HD-domain/PDEase-like"/>
    <property type="match status" value="1"/>
</dbReference>
<gene>
    <name evidence="1" type="ORF">HDF23_000447</name>
</gene>